<dbReference type="EMBL" id="CAJNIZ010039347">
    <property type="protein sequence ID" value="CAE7589420.1"/>
    <property type="molecule type" value="Genomic_DNA"/>
</dbReference>
<proteinExistence type="predicted"/>
<feature type="non-terminal residue" evidence="1">
    <location>
        <position position="1"/>
    </location>
</feature>
<reference evidence="1" key="1">
    <citation type="submission" date="2021-02" db="EMBL/GenBank/DDBJ databases">
        <authorList>
            <person name="Dougan E. K."/>
            <person name="Rhodes N."/>
            <person name="Thang M."/>
            <person name="Chan C."/>
        </authorList>
    </citation>
    <scope>NUCLEOTIDE SEQUENCE</scope>
</reference>
<keyword evidence="2" id="KW-1185">Reference proteome</keyword>
<name>A0A812UXI8_SYMPI</name>
<organism evidence="1 2">
    <name type="scientific">Symbiodinium pilosum</name>
    <name type="common">Dinoflagellate</name>
    <dbReference type="NCBI Taxonomy" id="2952"/>
    <lineage>
        <taxon>Eukaryota</taxon>
        <taxon>Sar</taxon>
        <taxon>Alveolata</taxon>
        <taxon>Dinophyceae</taxon>
        <taxon>Suessiales</taxon>
        <taxon>Symbiodiniaceae</taxon>
        <taxon>Symbiodinium</taxon>
    </lineage>
</organism>
<accession>A0A812UXI8</accession>
<sequence>SAECYCCRVDHTIPGTSTRIPCDRQIIGNKLEEWFGPQSSGVIRQGMAK</sequence>
<evidence type="ECO:0000313" key="1">
    <source>
        <dbReference type="EMBL" id="CAE7589420.1"/>
    </source>
</evidence>
<comment type="caution">
    <text evidence="1">The sequence shown here is derived from an EMBL/GenBank/DDBJ whole genome shotgun (WGS) entry which is preliminary data.</text>
</comment>
<dbReference type="OrthoDB" id="422915at2759"/>
<feature type="non-terminal residue" evidence="1">
    <location>
        <position position="49"/>
    </location>
</feature>
<dbReference type="AlphaFoldDB" id="A0A812UXI8"/>
<protein>
    <submittedName>
        <fullName evidence="1">Uncharacterized protein</fullName>
    </submittedName>
</protein>
<gene>
    <name evidence="1" type="ORF">SPIL2461_LOCUS15724</name>
</gene>
<evidence type="ECO:0000313" key="2">
    <source>
        <dbReference type="Proteomes" id="UP000649617"/>
    </source>
</evidence>
<dbReference type="Proteomes" id="UP000649617">
    <property type="component" value="Unassembled WGS sequence"/>
</dbReference>